<feature type="domain" description="Mycothiol-dependent maleylpyruvate isomerase metal-binding" evidence="2">
    <location>
        <begin position="20"/>
        <end position="151"/>
    </location>
</feature>
<dbReference type="InterPro" id="IPR003033">
    <property type="entry name" value="SCP2_sterol-bd_dom"/>
</dbReference>
<dbReference type="InterPro" id="IPR034660">
    <property type="entry name" value="DinB/YfiT-like"/>
</dbReference>
<dbReference type="InterPro" id="IPR024344">
    <property type="entry name" value="MDMPI_metal-binding"/>
</dbReference>
<dbReference type="SUPFAM" id="SSF55718">
    <property type="entry name" value="SCP-like"/>
    <property type="match status" value="1"/>
</dbReference>
<dbReference type="RefSeq" id="WP_030253768.1">
    <property type="nucleotide sequence ID" value="NZ_JBHEZZ010000002.1"/>
</dbReference>
<dbReference type="Pfam" id="PF11716">
    <property type="entry name" value="MDMPI_N"/>
    <property type="match status" value="1"/>
</dbReference>
<protein>
    <submittedName>
        <fullName evidence="3">Maleylpyruvate isomerase family mycothiol-dependent enzyme</fullName>
    </submittedName>
</protein>
<gene>
    <name evidence="3" type="ORF">ACEZDJ_05695</name>
</gene>
<evidence type="ECO:0000313" key="3">
    <source>
        <dbReference type="EMBL" id="MFC1400774.1"/>
    </source>
</evidence>
<name>A0ABV6UH54_9ACTN</name>
<proteinExistence type="predicted"/>
<dbReference type="Pfam" id="PF02036">
    <property type="entry name" value="SCP2"/>
    <property type="match status" value="1"/>
</dbReference>
<organism evidence="3 4">
    <name type="scientific">Streptacidiphilus cavernicola</name>
    <dbReference type="NCBI Taxonomy" id="3342716"/>
    <lineage>
        <taxon>Bacteria</taxon>
        <taxon>Bacillati</taxon>
        <taxon>Actinomycetota</taxon>
        <taxon>Actinomycetes</taxon>
        <taxon>Kitasatosporales</taxon>
        <taxon>Streptomycetaceae</taxon>
        <taxon>Streptacidiphilus</taxon>
    </lineage>
</organism>
<dbReference type="EMBL" id="JBHEZZ010000002">
    <property type="protein sequence ID" value="MFC1400774.1"/>
    <property type="molecule type" value="Genomic_DNA"/>
</dbReference>
<comment type="caution">
    <text evidence="3">The sequence shown here is derived from an EMBL/GenBank/DDBJ whole genome shotgun (WGS) entry which is preliminary data.</text>
</comment>
<evidence type="ECO:0000259" key="1">
    <source>
        <dbReference type="Pfam" id="PF02036"/>
    </source>
</evidence>
<dbReference type="InterPro" id="IPR017517">
    <property type="entry name" value="Maleyloyr_isom"/>
</dbReference>
<dbReference type="Gene3D" id="3.30.1050.10">
    <property type="entry name" value="SCP2 sterol-binding domain"/>
    <property type="match status" value="1"/>
</dbReference>
<dbReference type="Proteomes" id="UP001592528">
    <property type="component" value="Unassembled WGS sequence"/>
</dbReference>
<dbReference type="SUPFAM" id="SSF109854">
    <property type="entry name" value="DinB/YfiT-like putative metalloenzymes"/>
    <property type="match status" value="1"/>
</dbReference>
<keyword evidence="4" id="KW-1185">Reference proteome</keyword>
<accession>A0ABV6UH54</accession>
<dbReference type="InterPro" id="IPR036527">
    <property type="entry name" value="SCP2_sterol-bd_dom_sf"/>
</dbReference>
<evidence type="ECO:0000313" key="4">
    <source>
        <dbReference type="Proteomes" id="UP001592528"/>
    </source>
</evidence>
<reference evidence="3 4" key="1">
    <citation type="submission" date="2024-09" db="EMBL/GenBank/DDBJ databases">
        <authorList>
            <person name="Lee S.D."/>
        </authorList>
    </citation>
    <scope>NUCLEOTIDE SEQUENCE [LARGE SCALE GENOMIC DNA]</scope>
    <source>
        <strain evidence="3 4">N1-5</strain>
    </source>
</reference>
<evidence type="ECO:0000259" key="2">
    <source>
        <dbReference type="Pfam" id="PF11716"/>
    </source>
</evidence>
<sequence>MTTPTAGPAQPPRQLYEAVTATAADIAALLASGADPTARVPRSTWNLGEAAAHLALANELMAELAAGVDRPYGDGTPGSLAAANEDSLAWFTQRDPAVLGGIVVEQAQAFVAAAEQRPGDLPVLTPMGPLDLDTLGSYLLTHMLGHGWDLARALRRPHMIDRQRVELCLPFLVTAMPRVLDHDRADRLDAVYELRLRGGGPRYTAAFAGGTLTVTAGPAQRPDCTIVTEPVTFLLIALGRCSPWGAIARGGILAWGRRPQLAPAFPRCFRAP</sequence>
<keyword evidence="3" id="KW-0413">Isomerase</keyword>
<feature type="domain" description="SCP2" evidence="1">
    <location>
        <begin position="182"/>
        <end position="249"/>
    </location>
</feature>
<dbReference type="NCBIfam" id="TIGR03083">
    <property type="entry name" value="maleylpyruvate isomerase family mycothiol-dependent enzyme"/>
    <property type="match status" value="1"/>
</dbReference>
<dbReference type="GO" id="GO:0016853">
    <property type="term" value="F:isomerase activity"/>
    <property type="evidence" value="ECO:0007669"/>
    <property type="project" value="UniProtKB-KW"/>
</dbReference>